<dbReference type="Pfam" id="PF01545">
    <property type="entry name" value="Cation_efflux"/>
    <property type="match status" value="1"/>
</dbReference>
<dbReference type="EMBL" id="JAVMIP010000012">
    <property type="protein sequence ID" value="MDS3861420.1"/>
    <property type="molecule type" value="Genomic_DNA"/>
</dbReference>
<evidence type="ECO:0000256" key="3">
    <source>
        <dbReference type="ARBA" id="ARBA00022989"/>
    </source>
</evidence>
<feature type="transmembrane region" description="Helical" evidence="5">
    <location>
        <begin position="142"/>
        <end position="159"/>
    </location>
</feature>
<dbReference type="RefSeq" id="WP_322878663.1">
    <property type="nucleotide sequence ID" value="NZ_JAVMIP010000012.1"/>
</dbReference>
<dbReference type="Gene3D" id="1.20.1510.10">
    <property type="entry name" value="Cation efflux protein transmembrane domain"/>
    <property type="match status" value="1"/>
</dbReference>
<dbReference type="InterPro" id="IPR027469">
    <property type="entry name" value="Cation_efflux_TMD_sf"/>
</dbReference>
<dbReference type="GO" id="GO:0008324">
    <property type="term" value="F:monoatomic cation transmembrane transporter activity"/>
    <property type="evidence" value="ECO:0007669"/>
    <property type="project" value="InterPro"/>
</dbReference>
<dbReference type="InterPro" id="IPR058533">
    <property type="entry name" value="Cation_efflux_TM"/>
</dbReference>
<evidence type="ECO:0000259" key="6">
    <source>
        <dbReference type="Pfam" id="PF01545"/>
    </source>
</evidence>
<dbReference type="SUPFAM" id="SSF161111">
    <property type="entry name" value="Cation efflux protein transmembrane domain-like"/>
    <property type="match status" value="1"/>
</dbReference>
<protein>
    <submittedName>
        <fullName evidence="7">Cation transporter</fullName>
    </submittedName>
</protein>
<reference evidence="8" key="1">
    <citation type="submission" date="2023-07" db="EMBL/GenBank/DDBJ databases">
        <authorList>
            <person name="Luz R."/>
            <person name="Cordeiro R."/>
            <person name="Fonseca A."/>
            <person name="Goncalves V."/>
        </authorList>
    </citation>
    <scope>NUCLEOTIDE SEQUENCE [LARGE SCALE GENOMIC DNA]</scope>
    <source>
        <strain evidence="8">BACA0444</strain>
    </source>
</reference>
<keyword evidence="4 5" id="KW-0472">Membrane</keyword>
<name>A0AAE4JWI7_9CYAN</name>
<dbReference type="Proteomes" id="UP001268256">
    <property type="component" value="Unassembled WGS sequence"/>
</dbReference>
<keyword evidence="8" id="KW-1185">Reference proteome</keyword>
<comment type="subcellular location">
    <subcellularLocation>
        <location evidence="1">Membrane</location>
        <topology evidence="1">Multi-pass membrane protein</topology>
    </subcellularLocation>
</comment>
<gene>
    <name evidence="7" type="ORF">RIF25_11440</name>
</gene>
<feature type="transmembrane region" description="Helical" evidence="5">
    <location>
        <begin position="67"/>
        <end position="88"/>
    </location>
</feature>
<evidence type="ECO:0000256" key="4">
    <source>
        <dbReference type="ARBA" id="ARBA00023136"/>
    </source>
</evidence>
<evidence type="ECO:0000313" key="8">
    <source>
        <dbReference type="Proteomes" id="UP001268256"/>
    </source>
</evidence>
<feature type="transmembrane region" description="Helical" evidence="5">
    <location>
        <begin position="41"/>
        <end position="60"/>
    </location>
</feature>
<accession>A0AAE4JWI7</accession>
<feature type="transmembrane region" description="Helical" evidence="5">
    <location>
        <begin position="100"/>
        <end position="121"/>
    </location>
</feature>
<keyword evidence="3 5" id="KW-1133">Transmembrane helix</keyword>
<evidence type="ECO:0000313" key="7">
    <source>
        <dbReference type="EMBL" id="MDS3861420.1"/>
    </source>
</evidence>
<proteinExistence type="predicted"/>
<comment type="caution">
    <text evidence="7">The sequence shown here is derived from an EMBL/GenBank/DDBJ whole genome shotgun (WGS) entry which is preliminary data.</text>
</comment>
<evidence type="ECO:0000256" key="5">
    <source>
        <dbReference type="SAM" id="Phobius"/>
    </source>
</evidence>
<evidence type="ECO:0000256" key="2">
    <source>
        <dbReference type="ARBA" id="ARBA00022692"/>
    </source>
</evidence>
<sequence>MAQNIGLRRAILFVGVANLSYFFVEFWVARQINSISLFADSIDFLEDAAVNFLILIALGWPAKIRAFVGMFLSGVLLIPAVALVWAVWQKFATPTPPEPWLLSGTGLGALVVNLVCAFVIAQYRHHEGSLVKAAFLSARNDALANIAIIGAGLVTLLWLSGWPDLIVGIGILIMNLDAAQAIWKAARDEHTLAEP</sequence>
<evidence type="ECO:0000256" key="1">
    <source>
        <dbReference type="ARBA" id="ARBA00004141"/>
    </source>
</evidence>
<feature type="transmembrane region" description="Helical" evidence="5">
    <location>
        <begin position="12"/>
        <end position="29"/>
    </location>
</feature>
<dbReference type="GO" id="GO:0016020">
    <property type="term" value="C:membrane"/>
    <property type="evidence" value="ECO:0007669"/>
    <property type="project" value="UniProtKB-SubCell"/>
</dbReference>
<feature type="domain" description="Cation efflux protein transmembrane" evidence="6">
    <location>
        <begin position="14"/>
        <end position="179"/>
    </location>
</feature>
<keyword evidence="2 5" id="KW-0812">Transmembrane</keyword>
<organism evidence="7 8">
    <name type="scientific">Pseudocalidococcus azoricus BACA0444</name>
    <dbReference type="NCBI Taxonomy" id="2918990"/>
    <lineage>
        <taxon>Bacteria</taxon>
        <taxon>Bacillati</taxon>
        <taxon>Cyanobacteriota</taxon>
        <taxon>Cyanophyceae</taxon>
        <taxon>Acaryochloridales</taxon>
        <taxon>Thermosynechococcaceae</taxon>
        <taxon>Pseudocalidococcus</taxon>
        <taxon>Pseudocalidococcus azoricus</taxon>
    </lineage>
</organism>
<dbReference type="AlphaFoldDB" id="A0AAE4JWI7"/>